<dbReference type="EMBL" id="CACVKT020008820">
    <property type="protein sequence ID" value="CAC5417924.1"/>
    <property type="molecule type" value="Genomic_DNA"/>
</dbReference>
<dbReference type="OrthoDB" id="10576752at2759"/>
<organism evidence="1 2">
    <name type="scientific">Mytilus coruscus</name>
    <name type="common">Sea mussel</name>
    <dbReference type="NCBI Taxonomy" id="42192"/>
    <lineage>
        <taxon>Eukaryota</taxon>
        <taxon>Metazoa</taxon>
        <taxon>Spiralia</taxon>
        <taxon>Lophotrochozoa</taxon>
        <taxon>Mollusca</taxon>
        <taxon>Bivalvia</taxon>
        <taxon>Autobranchia</taxon>
        <taxon>Pteriomorphia</taxon>
        <taxon>Mytilida</taxon>
        <taxon>Mytiloidea</taxon>
        <taxon>Mytilidae</taxon>
        <taxon>Mytilinae</taxon>
        <taxon>Mytilus</taxon>
    </lineage>
</organism>
<keyword evidence="2" id="KW-1185">Reference proteome</keyword>
<sequence>MPRINELEDPTEIPIGINAFRSYWRNMSGSLPFWCRKRPAGGYLYYLLERPISAKPSDSMDSYCNVEVSESANAEFIMEDTKEEISQNDAYGEVTQCKQTAQGAKKAALQIDEENLQTDCISMDSMDDCISETVYSQSSQYSEWQDSQESPSRKRKIALNTFLETVDISPVKKTLTVDFDLASERT</sequence>
<dbReference type="Proteomes" id="UP000507470">
    <property type="component" value="Unassembled WGS sequence"/>
</dbReference>
<accession>A0A6J8EB94</accession>
<gene>
    <name evidence="1" type="ORF">MCOR_50398</name>
</gene>
<dbReference type="AlphaFoldDB" id="A0A6J8EB94"/>
<proteinExistence type="predicted"/>
<reference evidence="1 2" key="1">
    <citation type="submission" date="2020-06" db="EMBL/GenBank/DDBJ databases">
        <authorList>
            <person name="Li R."/>
            <person name="Bekaert M."/>
        </authorList>
    </citation>
    <scope>NUCLEOTIDE SEQUENCE [LARGE SCALE GENOMIC DNA]</scope>
    <source>
        <strain evidence="2">wild</strain>
    </source>
</reference>
<evidence type="ECO:0000313" key="2">
    <source>
        <dbReference type="Proteomes" id="UP000507470"/>
    </source>
</evidence>
<protein>
    <submittedName>
        <fullName evidence="1">Uncharacterized protein</fullName>
    </submittedName>
</protein>
<name>A0A6J8EB94_MYTCO</name>
<evidence type="ECO:0000313" key="1">
    <source>
        <dbReference type="EMBL" id="CAC5417924.1"/>
    </source>
</evidence>